<comment type="caution">
    <text evidence="4">The sequence shown here is derived from an EMBL/GenBank/DDBJ whole genome shotgun (WGS) entry which is preliminary data.</text>
</comment>
<dbReference type="InterPro" id="IPR000407">
    <property type="entry name" value="GDA1_CD39_NTPase"/>
</dbReference>
<gene>
    <name evidence="4" type="primary">ENTPD5</name>
    <name evidence="4" type="ORF">DERP_003189</name>
</gene>
<reference evidence="4 5" key="2">
    <citation type="journal article" date="2022" name="Mol. Biol. Evol.">
        <title>Comparative Genomics Reveals Insights into the Divergent Evolution of Astigmatic Mites and Household Pest Adaptations.</title>
        <authorList>
            <person name="Xiong Q."/>
            <person name="Wan A.T."/>
            <person name="Liu X."/>
            <person name="Fung C.S."/>
            <person name="Xiao X."/>
            <person name="Malainual N."/>
            <person name="Hou J."/>
            <person name="Wang L."/>
            <person name="Wang M."/>
            <person name="Yang K.Y."/>
            <person name="Cui Y."/>
            <person name="Leung E.L."/>
            <person name="Nong W."/>
            <person name="Shin S.K."/>
            <person name="Au S.W."/>
            <person name="Jeong K.Y."/>
            <person name="Chew F.T."/>
            <person name="Hui J.H."/>
            <person name="Leung T.F."/>
            <person name="Tungtrongchitr A."/>
            <person name="Zhong N."/>
            <person name="Liu Z."/>
            <person name="Tsui S.K."/>
        </authorList>
    </citation>
    <scope>NUCLEOTIDE SEQUENCE [LARGE SCALE GENOMIC DNA]</scope>
    <source>
        <strain evidence="4">Derp</strain>
    </source>
</reference>
<keyword evidence="3" id="KW-1133">Transmembrane helix</keyword>
<evidence type="ECO:0000313" key="5">
    <source>
        <dbReference type="Proteomes" id="UP000887458"/>
    </source>
</evidence>
<organism evidence="4 5">
    <name type="scientific">Dermatophagoides pteronyssinus</name>
    <name type="common">European house dust mite</name>
    <dbReference type="NCBI Taxonomy" id="6956"/>
    <lineage>
        <taxon>Eukaryota</taxon>
        <taxon>Metazoa</taxon>
        <taxon>Ecdysozoa</taxon>
        <taxon>Arthropoda</taxon>
        <taxon>Chelicerata</taxon>
        <taxon>Arachnida</taxon>
        <taxon>Acari</taxon>
        <taxon>Acariformes</taxon>
        <taxon>Sarcoptiformes</taxon>
        <taxon>Astigmata</taxon>
        <taxon>Psoroptidia</taxon>
        <taxon>Analgoidea</taxon>
        <taxon>Pyroglyphidae</taxon>
        <taxon>Dermatophagoidinae</taxon>
        <taxon>Dermatophagoides</taxon>
    </lineage>
</organism>
<dbReference type="PANTHER" id="PTHR11782:SF127">
    <property type="entry name" value="NTPASE, ISOFORM F"/>
    <property type="match status" value="1"/>
</dbReference>
<dbReference type="EMBL" id="NJHN03000036">
    <property type="protein sequence ID" value="KAH9422513.1"/>
    <property type="molecule type" value="Genomic_DNA"/>
</dbReference>
<dbReference type="Gene3D" id="3.30.420.40">
    <property type="match status" value="1"/>
</dbReference>
<dbReference type="CDD" id="cd24046">
    <property type="entry name" value="ASKHA_NBD_NTPDase5-like"/>
    <property type="match status" value="1"/>
</dbReference>
<sequence>MKSTTTTMTFISFISTKIMTKQLYVLFILVTAISITGPFFSFDSKYLGTQLIRHPIELTKNMIKEQNFVIILDGGSTGTRIHVFAFAINNDIRQQKILLEREDFFHTTPGLSSFNDNLTELTENLQPLIDKALNIVPGFLTKQTPIILKATAGLRLLSNNDANRILYHVQQQFYSLPFKVDNNSVTMLEENDEGLFAWYTVNFLLQKLHKINESIATLDLGGGSTQITFSTYNIDTLIRSHQYIVQRYIEGEQEFIYTHSYLGLGLMSARRSILAMDIDHSKSSSSSSLSIGMDYNYEYWISSPCFKILNNETYHWRQDHHIYHIQYNNNGDKDDDDISWYKCLSNVENFIINANIDQPEELKHRQIYAISYFYDRMKDIRIVRNDNGQVRVGDFFLYAENICRNSIRIKRQNPFLCIDLTYIACYLHYGLGLPTTKDIMLVKKIDGIEISWALGAAINLFH</sequence>
<evidence type="ECO:0000256" key="2">
    <source>
        <dbReference type="ARBA" id="ARBA00022801"/>
    </source>
</evidence>
<dbReference type="PANTHER" id="PTHR11782">
    <property type="entry name" value="ADENOSINE/GUANOSINE DIPHOSPHATASE"/>
    <property type="match status" value="1"/>
</dbReference>
<keyword evidence="3" id="KW-0472">Membrane</keyword>
<keyword evidence="3" id="KW-0812">Transmembrane</keyword>
<evidence type="ECO:0000256" key="3">
    <source>
        <dbReference type="SAM" id="Phobius"/>
    </source>
</evidence>
<name>A0ABQ8JIV9_DERPT</name>
<dbReference type="Pfam" id="PF01150">
    <property type="entry name" value="GDA1_CD39"/>
    <property type="match status" value="1"/>
</dbReference>
<protein>
    <submittedName>
        <fullName evidence="4">Ectonucleoside triphosphate diphosphohydrolase 5</fullName>
    </submittedName>
</protein>
<proteinExistence type="inferred from homology"/>
<evidence type="ECO:0000256" key="1">
    <source>
        <dbReference type="ARBA" id="ARBA00009283"/>
    </source>
</evidence>
<feature type="transmembrane region" description="Helical" evidence="3">
    <location>
        <begin position="23"/>
        <end position="42"/>
    </location>
</feature>
<accession>A0ABQ8JIV9</accession>
<dbReference type="Proteomes" id="UP000887458">
    <property type="component" value="Unassembled WGS sequence"/>
</dbReference>
<comment type="similarity">
    <text evidence="1">Belongs to the GDA1/CD39 NTPase family.</text>
</comment>
<keyword evidence="2" id="KW-0378">Hydrolase</keyword>
<evidence type="ECO:0000313" key="4">
    <source>
        <dbReference type="EMBL" id="KAH9422513.1"/>
    </source>
</evidence>
<reference evidence="4 5" key="1">
    <citation type="journal article" date="2018" name="J. Allergy Clin. Immunol.">
        <title>High-quality assembly of Dermatophagoides pteronyssinus genome and transcriptome reveals a wide range of novel allergens.</title>
        <authorList>
            <person name="Liu X.Y."/>
            <person name="Yang K.Y."/>
            <person name="Wang M.Q."/>
            <person name="Kwok J.S."/>
            <person name="Zeng X."/>
            <person name="Yang Z."/>
            <person name="Xiao X.J."/>
            <person name="Lau C.P."/>
            <person name="Li Y."/>
            <person name="Huang Z.M."/>
            <person name="Ba J.G."/>
            <person name="Yim A.K."/>
            <person name="Ouyang C.Y."/>
            <person name="Ngai S.M."/>
            <person name="Chan T.F."/>
            <person name="Leung E.L."/>
            <person name="Liu L."/>
            <person name="Liu Z.G."/>
            <person name="Tsui S.K."/>
        </authorList>
    </citation>
    <scope>NUCLEOTIDE SEQUENCE [LARGE SCALE GENOMIC DNA]</scope>
    <source>
        <strain evidence="4">Derp</strain>
    </source>
</reference>
<keyword evidence="5" id="KW-1185">Reference proteome</keyword>
<dbReference type="Gene3D" id="3.30.420.150">
    <property type="entry name" value="Exopolyphosphatase. Domain 2"/>
    <property type="match status" value="1"/>
</dbReference>